<evidence type="ECO:0000313" key="2">
    <source>
        <dbReference type="EMBL" id="SMD44377.1"/>
    </source>
</evidence>
<dbReference type="STRING" id="758820.SAMN00777080_2998"/>
<dbReference type="OrthoDB" id="6399850at2"/>
<feature type="transmembrane region" description="Helical" evidence="1">
    <location>
        <begin position="52"/>
        <end position="76"/>
    </location>
</feature>
<dbReference type="EMBL" id="LT838813">
    <property type="protein sequence ID" value="SMD44377.1"/>
    <property type="molecule type" value="Genomic_DNA"/>
</dbReference>
<accession>A0A1W2H614</accession>
<dbReference type="Proteomes" id="UP000192333">
    <property type="component" value="Chromosome I"/>
</dbReference>
<sequence length="193" mass="21363">MKWSKVIGNRISKGIILFIVPLVVLVFILEKAVMLIRGLLSPIKDLLPEEPFLGIGMLTLVSIVVLLLACYGFGYISERERVKTIFRKIDNGISLIIPGYAMLKTQAGDVIGTNNGEWKPVLLGEDGDWKIGIEVERRVDGLSMVFFPEPPDGKSGEIKLIQQSKLKPLDMPVSKILGIIKKYGKDASIIQSE</sequence>
<reference evidence="3" key="1">
    <citation type="submission" date="2017-04" db="EMBL/GenBank/DDBJ databases">
        <authorList>
            <person name="Varghese N."/>
            <person name="Submissions S."/>
        </authorList>
    </citation>
    <scope>NUCLEOTIDE SEQUENCE [LARGE SCALE GENOMIC DNA]</scope>
    <source>
        <strain evidence="3">DSM 16537</strain>
    </source>
</reference>
<organism evidence="2 3">
    <name type="scientific">Aquiflexum balticum DSM 16537</name>
    <dbReference type="NCBI Taxonomy" id="758820"/>
    <lineage>
        <taxon>Bacteria</taxon>
        <taxon>Pseudomonadati</taxon>
        <taxon>Bacteroidota</taxon>
        <taxon>Cytophagia</taxon>
        <taxon>Cytophagales</taxon>
        <taxon>Cyclobacteriaceae</taxon>
        <taxon>Aquiflexum</taxon>
    </lineage>
</organism>
<dbReference type="AlphaFoldDB" id="A0A1W2H614"/>
<evidence type="ECO:0000256" key="1">
    <source>
        <dbReference type="SAM" id="Phobius"/>
    </source>
</evidence>
<evidence type="ECO:0000313" key="3">
    <source>
        <dbReference type="Proteomes" id="UP000192333"/>
    </source>
</evidence>
<keyword evidence="1" id="KW-0812">Transmembrane</keyword>
<protein>
    <submittedName>
        <fullName evidence="2">Uncharacterized membrane protein</fullName>
    </submittedName>
</protein>
<name>A0A1W2H614_9BACT</name>
<gene>
    <name evidence="2" type="ORF">SAMN00777080_2998</name>
</gene>
<feature type="transmembrane region" description="Helical" evidence="1">
    <location>
        <begin position="15"/>
        <end position="40"/>
    </location>
</feature>
<dbReference type="RefSeq" id="WP_084121159.1">
    <property type="nucleotide sequence ID" value="NZ_LT838813.1"/>
</dbReference>
<proteinExistence type="predicted"/>
<keyword evidence="1" id="KW-1133">Transmembrane helix</keyword>
<keyword evidence="1" id="KW-0472">Membrane</keyword>
<keyword evidence="3" id="KW-1185">Reference proteome</keyword>